<gene>
    <name evidence="1" type="ORF">C5E45_17825</name>
</gene>
<accession>A0A2S6APB6</accession>
<proteinExistence type="predicted"/>
<comment type="caution">
    <text evidence="1">The sequence shown here is derived from an EMBL/GenBank/DDBJ whole genome shotgun (WGS) entry which is preliminary data.</text>
</comment>
<evidence type="ECO:0000313" key="2">
    <source>
        <dbReference type="Proteomes" id="UP000239874"/>
    </source>
</evidence>
<sequence length="74" mass="8341">MDEGSKQLPQRLVKVEFGKGRPPTLMYTASPDVIARVPAALKNWNPDYTVDVEPLEGEDHVPPQPLWCLRAWAN</sequence>
<dbReference type="EMBL" id="PSZC01000011">
    <property type="protein sequence ID" value="PPJ37068.1"/>
    <property type="molecule type" value="Genomic_DNA"/>
</dbReference>
<dbReference type="OrthoDB" id="4559746at2"/>
<protein>
    <submittedName>
        <fullName evidence="1">Uncharacterized protein</fullName>
    </submittedName>
</protein>
<evidence type="ECO:0000313" key="1">
    <source>
        <dbReference type="EMBL" id="PPJ37068.1"/>
    </source>
</evidence>
<dbReference type="Proteomes" id="UP000239874">
    <property type="component" value="Unassembled WGS sequence"/>
</dbReference>
<dbReference type="RefSeq" id="WP_104375927.1">
    <property type="nucleotide sequence ID" value="NZ_PSZC01000011.1"/>
</dbReference>
<reference evidence="1 2" key="1">
    <citation type="submission" date="2018-02" db="EMBL/GenBank/DDBJ databases">
        <title>8 Nocardia nova and 1 Nocardia cyriacigeorgica strain used for evolution to TMP-SMX.</title>
        <authorList>
            <person name="Mehta H."/>
            <person name="Weng J."/>
            <person name="Shamoo Y."/>
        </authorList>
    </citation>
    <scope>NUCLEOTIDE SEQUENCE [LARGE SCALE GENOMIC DNA]</scope>
    <source>
        <strain evidence="1 2">MDA3139</strain>
    </source>
</reference>
<dbReference type="AlphaFoldDB" id="A0A2S6APB6"/>
<organism evidence="1 2">
    <name type="scientific">Nocardia nova</name>
    <dbReference type="NCBI Taxonomy" id="37330"/>
    <lineage>
        <taxon>Bacteria</taxon>
        <taxon>Bacillati</taxon>
        <taxon>Actinomycetota</taxon>
        <taxon>Actinomycetes</taxon>
        <taxon>Mycobacteriales</taxon>
        <taxon>Nocardiaceae</taxon>
        <taxon>Nocardia</taxon>
    </lineage>
</organism>
<name>A0A2S6APB6_9NOCA</name>